<feature type="signal peptide" evidence="1">
    <location>
        <begin position="1"/>
        <end position="24"/>
    </location>
</feature>
<dbReference type="InterPro" id="IPR019223">
    <property type="entry name" value="DUF2147"/>
</dbReference>
<reference evidence="3 4" key="1">
    <citation type="submission" date="2020-08" db="EMBL/GenBank/DDBJ databases">
        <title>Genomic Encyclopedia of Type Strains, Phase IV (KMG-IV): sequencing the most valuable type-strain genomes for metagenomic binning, comparative biology and taxonomic classification.</title>
        <authorList>
            <person name="Goeker M."/>
        </authorList>
    </citation>
    <scope>NUCLEOTIDE SEQUENCE [LARGE SCALE GENOMIC DNA]</scope>
    <source>
        <strain evidence="3 4">DSM 29348</strain>
    </source>
</reference>
<dbReference type="EMBL" id="JACIEB010000003">
    <property type="protein sequence ID" value="MBB3981899.1"/>
    <property type="molecule type" value="Genomic_DNA"/>
</dbReference>
<keyword evidence="1" id="KW-0732">Signal</keyword>
<gene>
    <name evidence="3" type="ORF">GGR44_001558</name>
</gene>
<name>A0A7W6DMV3_9SPHN</name>
<dbReference type="Proteomes" id="UP000552757">
    <property type="component" value="Unassembled WGS sequence"/>
</dbReference>
<protein>
    <submittedName>
        <fullName evidence="3">Uncharacterized protein (DUF2147 family)</fullName>
    </submittedName>
</protein>
<dbReference type="PANTHER" id="PTHR36919:SF2">
    <property type="entry name" value="BLL6627 PROTEIN"/>
    <property type="match status" value="1"/>
</dbReference>
<dbReference type="AlphaFoldDB" id="A0A7W6DMV3"/>
<dbReference type="RefSeq" id="WP_425511305.1">
    <property type="nucleotide sequence ID" value="NZ_JACIEB010000003.1"/>
</dbReference>
<feature type="domain" description="DUF2147" evidence="2">
    <location>
        <begin position="31"/>
        <end position="135"/>
    </location>
</feature>
<evidence type="ECO:0000259" key="2">
    <source>
        <dbReference type="Pfam" id="PF09917"/>
    </source>
</evidence>
<organism evidence="3 4">
    <name type="scientific">Sphingobium fontiphilum</name>
    <dbReference type="NCBI Taxonomy" id="944425"/>
    <lineage>
        <taxon>Bacteria</taxon>
        <taxon>Pseudomonadati</taxon>
        <taxon>Pseudomonadota</taxon>
        <taxon>Alphaproteobacteria</taxon>
        <taxon>Sphingomonadales</taxon>
        <taxon>Sphingomonadaceae</taxon>
        <taxon>Sphingobium</taxon>
    </lineage>
</organism>
<sequence>MGHRPFRAFALALMLVAPVGRASAAPADSFGIWRNPGGSVHIRAERCGQAMCGTVVWASDKAKADARRGGTDPLIGTQLFRDFRPQQPNVWRGRVFVPDIGKTFSGTVRLIDADHLEGKGCLIGGIGCRSQVWTRLP</sequence>
<comment type="caution">
    <text evidence="3">The sequence shown here is derived from an EMBL/GenBank/DDBJ whole genome shotgun (WGS) entry which is preliminary data.</text>
</comment>
<feature type="chain" id="PRO_5031122372" evidence="1">
    <location>
        <begin position="25"/>
        <end position="137"/>
    </location>
</feature>
<accession>A0A7W6DMV3</accession>
<proteinExistence type="predicted"/>
<evidence type="ECO:0000313" key="4">
    <source>
        <dbReference type="Proteomes" id="UP000552757"/>
    </source>
</evidence>
<dbReference type="Gene3D" id="2.40.128.520">
    <property type="match status" value="1"/>
</dbReference>
<evidence type="ECO:0000313" key="3">
    <source>
        <dbReference type="EMBL" id="MBB3981899.1"/>
    </source>
</evidence>
<keyword evidence="4" id="KW-1185">Reference proteome</keyword>
<evidence type="ECO:0000256" key="1">
    <source>
        <dbReference type="SAM" id="SignalP"/>
    </source>
</evidence>
<dbReference type="PANTHER" id="PTHR36919">
    <property type="entry name" value="BLR1215 PROTEIN"/>
    <property type="match status" value="1"/>
</dbReference>
<dbReference type="Pfam" id="PF09917">
    <property type="entry name" value="DUF2147"/>
    <property type="match status" value="1"/>
</dbReference>